<accession>A0A2M6WWF9</accession>
<name>A0A2M6WWF9_9BACT</name>
<dbReference type="EMBL" id="PEZV01000033">
    <property type="protein sequence ID" value="PIT97143.1"/>
    <property type="molecule type" value="Genomic_DNA"/>
</dbReference>
<sequence>MSILHFNFSKLFDWQYLAEDAPARLAYSTSLTIFFGAIFVLSAVSYFILAKKKLPRFLKRFYYWIVYTGLYGSVYFLFLIFSRTQGLNFFKLRSVFIISVVLVLIWLIFLLIYRIIIVSRLIDQYKVYKRKEKYLHGKSSKR</sequence>
<evidence type="ECO:0000313" key="2">
    <source>
        <dbReference type="EMBL" id="PIT97143.1"/>
    </source>
</evidence>
<organism evidence="2 3">
    <name type="scientific">Candidatus Berkelbacteria bacterium CG10_big_fil_rev_8_21_14_0_10_41_12</name>
    <dbReference type="NCBI Taxonomy" id="1974513"/>
    <lineage>
        <taxon>Bacteria</taxon>
        <taxon>Candidatus Berkelbacteria</taxon>
    </lineage>
</organism>
<dbReference type="AlphaFoldDB" id="A0A2M6WWF9"/>
<feature type="transmembrane region" description="Helical" evidence="1">
    <location>
        <begin position="25"/>
        <end position="49"/>
    </location>
</feature>
<dbReference type="Proteomes" id="UP000228596">
    <property type="component" value="Unassembled WGS sequence"/>
</dbReference>
<gene>
    <name evidence="2" type="ORF">COT77_03055</name>
</gene>
<keyword evidence="1" id="KW-0472">Membrane</keyword>
<feature type="transmembrane region" description="Helical" evidence="1">
    <location>
        <begin position="61"/>
        <end position="82"/>
    </location>
</feature>
<comment type="caution">
    <text evidence="2">The sequence shown here is derived from an EMBL/GenBank/DDBJ whole genome shotgun (WGS) entry which is preliminary data.</text>
</comment>
<proteinExistence type="predicted"/>
<protein>
    <submittedName>
        <fullName evidence="2">Uncharacterized protein</fullName>
    </submittedName>
</protein>
<keyword evidence="1" id="KW-0812">Transmembrane</keyword>
<reference evidence="3" key="1">
    <citation type="submission" date="2017-09" db="EMBL/GenBank/DDBJ databases">
        <title>Depth-based differentiation of microbial function through sediment-hosted aquifers and enrichment of novel symbionts in the deep terrestrial subsurface.</title>
        <authorList>
            <person name="Probst A.J."/>
            <person name="Ladd B."/>
            <person name="Jarett J.K."/>
            <person name="Geller-Mcgrath D.E."/>
            <person name="Sieber C.M.K."/>
            <person name="Emerson J.B."/>
            <person name="Anantharaman K."/>
            <person name="Thomas B.C."/>
            <person name="Malmstrom R."/>
            <person name="Stieglmeier M."/>
            <person name="Klingl A."/>
            <person name="Woyke T."/>
            <person name="Ryan C.M."/>
            <person name="Banfield J.F."/>
        </authorList>
    </citation>
    <scope>NUCLEOTIDE SEQUENCE [LARGE SCALE GENOMIC DNA]</scope>
</reference>
<evidence type="ECO:0000256" key="1">
    <source>
        <dbReference type="SAM" id="Phobius"/>
    </source>
</evidence>
<keyword evidence="1" id="KW-1133">Transmembrane helix</keyword>
<feature type="transmembrane region" description="Helical" evidence="1">
    <location>
        <begin position="94"/>
        <end position="116"/>
    </location>
</feature>
<evidence type="ECO:0000313" key="3">
    <source>
        <dbReference type="Proteomes" id="UP000228596"/>
    </source>
</evidence>